<evidence type="ECO:0000313" key="10">
    <source>
        <dbReference type="Proteomes" id="UP000229756"/>
    </source>
</evidence>
<dbReference type="Proteomes" id="UP000229756">
    <property type="component" value="Unassembled WGS sequence"/>
</dbReference>
<sequence>MNKLIEFINIFVHLDKYISVATQSMGNWIYILLFVIIFAETGFVVTPFLPGDSLLFVAGTLAGAGLINITALYIALLSASILGDTANYWLGHYIGKKVFQNENSKFFKKEYLEKTREFYVKNGSRSIILARFIPIIRTFAPFVAGIGKMHYRTFITYNIIGAIIWVTLITYAGYFFGGLDIIKRNFHYVTLIIIFVSFIPIMLEYFKHQKNKLTKSQLEHANYKEIIKAVEETEE</sequence>
<keyword evidence="6 7" id="KW-0472">Membrane</keyword>
<organism evidence="9 10">
    <name type="scientific">candidate division WWE3 bacterium CG_4_9_14_0_2_um_filter_35_11</name>
    <dbReference type="NCBI Taxonomy" id="1975077"/>
    <lineage>
        <taxon>Bacteria</taxon>
        <taxon>Katanobacteria</taxon>
    </lineage>
</organism>
<evidence type="ECO:0000256" key="7">
    <source>
        <dbReference type="RuleBase" id="RU367016"/>
    </source>
</evidence>
<evidence type="ECO:0000256" key="3">
    <source>
        <dbReference type="ARBA" id="ARBA00022475"/>
    </source>
</evidence>
<evidence type="ECO:0000256" key="2">
    <source>
        <dbReference type="ARBA" id="ARBA00010792"/>
    </source>
</evidence>
<comment type="similarity">
    <text evidence="2 7">Belongs to the DedA family.</text>
</comment>
<evidence type="ECO:0000256" key="1">
    <source>
        <dbReference type="ARBA" id="ARBA00004651"/>
    </source>
</evidence>
<dbReference type="GO" id="GO:0005886">
    <property type="term" value="C:plasma membrane"/>
    <property type="evidence" value="ECO:0007669"/>
    <property type="project" value="UniProtKB-SubCell"/>
</dbReference>
<dbReference type="PANTHER" id="PTHR30353:SF0">
    <property type="entry name" value="TRANSMEMBRANE PROTEIN"/>
    <property type="match status" value="1"/>
</dbReference>
<evidence type="ECO:0000313" key="9">
    <source>
        <dbReference type="EMBL" id="PJC23766.1"/>
    </source>
</evidence>
<dbReference type="InterPro" id="IPR032816">
    <property type="entry name" value="VTT_dom"/>
</dbReference>
<dbReference type="AlphaFoldDB" id="A0A2M8ELZ6"/>
<dbReference type="EMBL" id="PFSJ01000012">
    <property type="protein sequence ID" value="PJC23766.1"/>
    <property type="molecule type" value="Genomic_DNA"/>
</dbReference>
<feature type="transmembrane region" description="Helical" evidence="7">
    <location>
        <begin position="154"/>
        <end position="174"/>
    </location>
</feature>
<dbReference type="Pfam" id="PF09335">
    <property type="entry name" value="VTT_dom"/>
    <property type="match status" value="1"/>
</dbReference>
<feature type="domain" description="VTT" evidence="8">
    <location>
        <begin position="49"/>
        <end position="174"/>
    </location>
</feature>
<dbReference type="InterPro" id="IPR032818">
    <property type="entry name" value="DedA-like"/>
</dbReference>
<dbReference type="InterPro" id="IPR058127">
    <property type="entry name" value="DedA"/>
</dbReference>
<comment type="caution">
    <text evidence="9">The sequence shown here is derived from an EMBL/GenBank/DDBJ whole genome shotgun (WGS) entry which is preliminary data.</text>
</comment>
<keyword evidence="5 7" id="KW-1133">Transmembrane helix</keyword>
<feature type="transmembrane region" description="Helical" evidence="7">
    <location>
        <begin position="28"/>
        <end position="49"/>
    </location>
</feature>
<feature type="transmembrane region" description="Helical" evidence="7">
    <location>
        <begin position="56"/>
        <end position="82"/>
    </location>
</feature>
<keyword evidence="3 7" id="KW-1003">Cell membrane</keyword>
<proteinExistence type="inferred from homology"/>
<gene>
    <name evidence="9" type="ORF">CO058_01650</name>
</gene>
<evidence type="ECO:0000256" key="6">
    <source>
        <dbReference type="ARBA" id="ARBA00023136"/>
    </source>
</evidence>
<dbReference type="NCBIfam" id="NF008102">
    <property type="entry name" value="PRK10847.1"/>
    <property type="match status" value="1"/>
</dbReference>
<accession>A0A2M8ELZ6</accession>
<evidence type="ECO:0000256" key="5">
    <source>
        <dbReference type="ARBA" id="ARBA00022989"/>
    </source>
</evidence>
<reference evidence="10" key="1">
    <citation type="submission" date="2017-09" db="EMBL/GenBank/DDBJ databases">
        <title>Depth-based differentiation of microbial function through sediment-hosted aquifers and enrichment of novel symbionts in the deep terrestrial subsurface.</title>
        <authorList>
            <person name="Probst A.J."/>
            <person name="Ladd B."/>
            <person name="Jarett J.K."/>
            <person name="Geller-Mcgrath D.E."/>
            <person name="Sieber C.M.K."/>
            <person name="Emerson J.B."/>
            <person name="Anantharaman K."/>
            <person name="Thomas B.C."/>
            <person name="Malmstrom R."/>
            <person name="Stieglmeier M."/>
            <person name="Klingl A."/>
            <person name="Woyke T."/>
            <person name="Ryan C.M."/>
            <person name="Banfield J.F."/>
        </authorList>
    </citation>
    <scope>NUCLEOTIDE SEQUENCE [LARGE SCALE GENOMIC DNA]</scope>
</reference>
<feature type="transmembrane region" description="Helical" evidence="7">
    <location>
        <begin position="186"/>
        <end position="206"/>
    </location>
</feature>
<protein>
    <recommendedName>
        <fullName evidence="8">VTT domain-containing protein</fullName>
    </recommendedName>
</protein>
<evidence type="ECO:0000259" key="8">
    <source>
        <dbReference type="Pfam" id="PF09335"/>
    </source>
</evidence>
<name>A0A2M8ELZ6_UNCKA</name>
<evidence type="ECO:0000256" key="4">
    <source>
        <dbReference type="ARBA" id="ARBA00022692"/>
    </source>
</evidence>
<comment type="subcellular location">
    <subcellularLocation>
        <location evidence="1 7">Cell membrane</location>
        <topology evidence="1 7">Multi-pass membrane protein</topology>
    </subcellularLocation>
</comment>
<dbReference type="PANTHER" id="PTHR30353">
    <property type="entry name" value="INNER MEMBRANE PROTEIN DEDA-RELATED"/>
    <property type="match status" value="1"/>
</dbReference>
<keyword evidence="4 7" id="KW-0812">Transmembrane</keyword>